<protein>
    <submittedName>
        <fullName evidence="2">Sodium:proton antiporter</fullName>
    </submittedName>
</protein>
<keyword evidence="1" id="KW-0472">Membrane</keyword>
<evidence type="ECO:0000256" key="1">
    <source>
        <dbReference type="SAM" id="Phobius"/>
    </source>
</evidence>
<feature type="transmembrane region" description="Helical" evidence="1">
    <location>
        <begin position="12"/>
        <end position="32"/>
    </location>
</feature>
<dbReference type="AlphaFoldDB" id="A0A417XWF1"/>
<dbReference type="Proteomes" id="UP000283644">
    <property type="component" value="Unassembled WGS sequence"/>
</dbReference>
<dbReference type="EMBL" id="QXGH01000029">
    <property type="protein sequence ID" value="RHW24844.1"/>
    <property type="molecule type" value="Genomic_DNA"/>
</dbReference>
<accession>A0A417XWF1</accession>
<dbReference type="OrthoDB" id="3625784at2"/>
<keyword evidence="3" id="KW-1185">Reference proteome</keyword>
<gene>
    <name evidence="2" type="ORF">D0Z08_22740</name>
</gene>
<keyword evidence="1" id="KW-0812">Transmembrane</keyword>
<evidence type="ECO:0000313" key="2">
    <source>
        <dbReference type="EMBL" id="RHW24844.1"/>
    </source>
</evidence>
<feature type="transmembrane region" description="Helical" evidence="1">
    <location>
        <begin position="44"/>
        <end position="64"/>
    </location>
</feature>
<proteinExistence type="predicted"/>
<dbReference type="InterPro" id="IPR046291">
    <property type="entry name" value="DUF6328"/>
</dbReference>
<organism evidence="2 3">
    <name type="scientific">Nocardioides immobilis</name>
    <dbReference type="NCBI Taxonomy" id="2049295"/>
    <lineage>
        <taxon>Bacteria</taxon>
        <taxon>Bacillati</taxon>
        <taxon>Actinomycetota</taxon>
        <taxon>Actinomycetes</taxon>
        <taxon>Propionibacteriales</taxon>
        <taxon>Nocardioidaceae</taxon>
        <taxon>Nocardioides</taxon>
    </lineage>
</organism>
<sequence length="139" mass="15228">MTRNWNELLQELRVMQTGVQILTGFLLTVPFTDRFTALDDRQRTVYLGLLVGSVLTTCLIVAPVSFHRVLFRKQQRPWLVKASNVCARLGLAALGLVSAAVVLLVFDVVVGTTAAVVASLIVLALFVGLWLGVPLLARR</sequence>
<reference evidence="2 3" key="1">
    <citation type="submission" date="2018-09" db="EMBL/GenBank/DDBJ databases">
        <title>Genome sequencing of Nocardioides immobilis CCTCC AB 2017083 for comparison to Nocardioides silvaticus.</title>
        <authorList>
            <person name="Li C."/>
            <person name="Wang G."/>
        </authorList>
    </citation>
    <scope>NUCLEOTIDE SEQUENCE [LARGE SCALE GENOMIC DNA]</scope>
    <source>
        <strain evidence="2 3">CCTCC AB 2017083</strain>
    </source>
</reference>
<comment type="caution">
    <text evidence="2">The sequence shown here is derived from an EMBL/GenBank/DDBJ whole genome shotgun (WGS) entry which is preliminary data.</text>
</comment>
<feature type="transmembrane region" description="Helical" evidence="1">
    <location>
        <begin position="112"/>
        <end position="137"/>
    </location>
</feature>
<feature type="transmembrane region" description="Helical" evidence="1">
    <location>
        <begin position="85"/>
        <end position="106"/>
    </location>
</feature>
<name>A0A417XWF1_9ACTN</name>
<evidence type="ECO:0000313" key="3">
    <source>
        <dbReference type="Proteomes" id="UP000283644"/>
    </source>
</evidence>
<keyword evidence="1" id="KW-1133">Transmembrane helix</keyword>
<dbReference type="Pfam" id="PF19853">
    <property type="entry name" value="DUF6328"/>
    <property type="match status" value="1"/>
</dbReference>